<dbReference type="SUPFAM" id="SSF50447">
    <property type="entry name" value="Translation proteins"/>
    <property type="match status" value="1"/>
</dbReference>
<reference evidence="11" key="1">
    <citation type="journal article" date="2019" name="Int. J. Syst. Evol. Microbiol.">
        <title>The Global Catalogue of Microorganisms (GCM) 10K type strain sequencing project: providing services to taxonomists for standard genome sequencing and annotation.</title>
        <authorList>
            <consortium name="The Broad Institute Genomics Platform"/>
            <consortium name="The Broad Institute Genome Sequencing Center for Infectious Disease"/>
            <person name="Wu L."/>
            <person name="Ma J."/>
        </authorList>
    </citation>
    <scope>NUCLEOTIDE SEQUENCE [LARGE SCALE GENOMIC DNA]</scope>
    <source>
        <strain evidence="11">TISTR 1906</strain>
    </source>
</reference>
<dbReference type="InterPro" id="IPR057335">
    <property type="entry name" value="Beta-barrel_SelB"/>
</dbReference>
<dbReference type="InterPro" id="IPR048931">
    <property type="entry name" value="WHD_2nd_SelB_bact"/>
</dbReference>
<dbReference type="CDD" id="cd04171">
    <property type="entry name" value="SelB"/>
    <property type="match status" value="1"/>
</dbReference>
<dbReference type="PROSITE" id="PS51722">
    <property type="entry name" value="G_TR_2"/>
    <property type="match status" value="1"/>
</dbReference>
<gene>
    <name evidence="10" type="primary">selB</name>
    <name evidence="10" type="ORF">ACFSW6_20885</name>
</gene>
<dbReference type="PROSITE" id="PS00301">
    <property type="entry name" value="G_TR_1"/>
    <property type="match status" value="1"/>
</dbReference>
<dbReference type="Gene3D" id="1.10.10.10">
    <property type="entry name" value="Winged helix-like DNA-binding domain superfamily/Winged helix DNA-binding domain"/>
    <property type="match status" value="3"/>
</dbReference>
<dbReference type="SUPFAM" id="SSF50465">
    <property type="entry name" value="EF-Tu/eEF-1alpha/eIF2-gamma C-terminal domain"/>
    <property type="match status" value="1"/>
</dbReference>
<evidence type="ECO:0000313" key="10">
    <source>
        <dbReference type="EMBL" id="MFD2756534.1"/>
    </source>
</evidence>
<dbReference type="SUPFAM" id="SSF52540">
    <property type="entry name" value="P-loop containing nucleoside triphosphate hydrolases"/>
    <property type="match status" value="1"/>
</dbReference>
<dbReference type="InterPro" id="IPR050055">
    <property type="entry name" value="EF-Tu_GTPase"/>
</dbReference>
<dbReference type="InterPro" id="IPR009001">
    <property type="entry name" value="Transl_elong_EF1A/Init_IF2_C"/>
</dbReference>
<evidence type="ECO:0000256" key="3">
    <source>
        <dbReference type="ARBA" id="ARBA00022490"/>
    </source>
</evidence>
<name>A0ABW5UUI0_9BURK</name>
<keyword evidence="11" id="KW-1185">Reference proteome</keyword>
<keyword evidence="5" id="KW-0648">Protein biosynthesis</keyword>
<dbReference type="NCBIfam" id="TIGR00475">
    <property type="entry name" value="selB"/>
    <property type="match status" value="1"/>
</dbReference>
<dbReference type="Pfam" id="PF00009">
    <property type="entry name" value="GTP_EFTU"/>
    <property type="match status" value="1"/>
</dbReference>
<protein>
    <recommendedName>
        <fullName evidence="2">Selenocysteine-specific elongation factor</fullName>
    </recommendedName>
    <alternativeName>
        <fullName evidence="8">SelB translation factor</fullName>
    </alternativeName>
</protein>
<evidence type="ECO:0000256" key="2">
    <source>
        <dbReference type="ARBA" id="ARBA00015953"/>
    </source>
</evidence>
<dbReference type="InterPro" id="IPR015191">
    <property type="entry name" value="SelB_WHD4"/>
</dbReference>
<dbReference type="EMBL" id="JBHUMV010000012">
    <property type="protein sequence ID" value="MFD2756534.1"/>
    <property type="molecule type" value="Genomic_DNA"/>
</dbReference>
<dbReference type="RefSeq" id="WP_066480769.1">
    <property type="nucleotide sequence ID" value="NZ_BCNT01000013.1"/>
</dbReference>
<dbReference type="Pfam" id="PF09107">
    <property type="entry name" value="WHD_3rd_SelB"/>
    <property type="match status" value="1"/>
</dbReference>
<dbReference type="Pfam" id="PF03144">
    <property type="entry name" value="GTP_EFTU_D2"/>
    <property type="match status" value="1"/>
</dbReference>
<dbReference type="InterPro" id="IPR027417">
    <property type="entry name" value="P-loop_NTPase"/>
</dbReference>
<dbReference type="Pfam" id="PF25461">
    <property type="entry name" value="Beta-barrel_SelB"/>
    <property type="match status" value="1"/>
</dbReference>
<keyword evidence="4" id="KW-0547">Nucleotide-binding</keyword>
<dbReference type="SUPFAM" id="SSF46785">
    <property type="entry name" value="Winged helix' DNA-binding domain"/>
    <property type="match status" value="3"/>
</dbReference>
<dbReference type="Proteomes" id="UP001597463">
    <property type="component" value="Unassembled WGS sequence"/>
</dbReference>
<dbReference type="InterPro" id="IPR036388">
    <property type="entry name" value="WH-like_DNA-bd_sf"/>
</dbReference>
<dbReference type="Gene3D" id="2.40.30.10">
    <property type="entry name" value="Translation factors"/>
    <property type="match status" value="1"/>
</dbReference>
<dbReference type="InterPro" id="IPR036390">
    <property type="entry name" value="WH_DNA-bd_sf"/>
</dbReference>
<evidence type="ECO:0000256" key="1">
    <source>
        <dbReference type="ARBA" id="ARBA00004496"/>
    </source>
</evidence>
<dbReference type="InterPro" id="IPR009000">
    <property type="entry name" value="Transl_B-barrel_sf"/>
</dbReference>
<dbReference type="CDD" id="cd03696">
    <property type="entry name" value="SelB_II"/>
    <property type="match status" value="1"/>
</dbReference>
<evidence type="ECO:0000256" key="5">
    <source>
        <dbReference type="ARBA" id="ARBA00022917"/>
    </source>
</evidence>
<evidence type="ECO:0000259" key="9">
    <source>
        <dbReference type="PROSITE" id="PS51722"/>
    </source>
</evidence>
<dbReference type="GO" id="GO:0003746">
    <property type="term" value="F:translation elongation factor activity"/>
    <property type="evidence" value="ECO:0007669"/>
    <property type="project" value="UniProtKB-KW"/>
</dbReference>
<evidence type="ECO:0000256" key="7">
    <source>
        <dbReference type="ARBA" id="ARBA00025526"/>
    </source>
</evidence>
<keyword evidence="3" id="KW-0963">Cytoplasm</keyword>
<evidence type="ECO:0000256" key="4">
    <source>
        <dbReference type="ARBA" id="ARBA00022741"/>
    </source>
</evidence>
<dbReference type="InterPro" id="IPR000795">
    <property type="entry name" value="T_Tr_GTP-bd_dom"/>
</dbReference>
<organism evidence="10 11">
    <name type="scientific">Comamonas terrae</name>
    <dbReference type="NCBI Taxonomy" id="673548"/>
    <lineage>
        <taxon>Bacteria</taxon>
        <taxon>Pseudomonadati</taxon>
        <taxon>Pseudomonadota</taxon>
        <taxon>Betaproteobacteria</taxon>
        <taxon>Burkholderiales</taxon>
        <taxon>Comamonadaceae</taxon>
        <taxon>Comamonas</taxon>
    </lineage>
</organism>
<dbReference type="InterPro" id="IPR004535">
    <property type="entry name" value="Transl_elong_SelB"/>
</dbReference>
<dbReference type="InterPro" id="IPR031157">
    <property type="entry name" value="G_TR_CS"/>
</dbReference>
<dbReference type="InterPro" id="IPR004161">
    <property type="entry name" value="EFTu-like_2"/>
</dbReference>
<comment type="subcellular location">
    <subcellularLocation>
        <location evidence="1">Cytoplasm</location>
    </subcellularLocation>
</comment>
<comment type="function">
    <text evidence="7">Translation factor necessary for the incorporation of selenocysteine into proteins. It probably replaces EF-Tu for the insertion of selenocysteine directed by the UGA codon. SelB binds GTP and GDP.</text>
</comment>
<proteinExistence type="predicted"/>
<keyword evidence="6" id="KW-0342">GTP-binding</keyword>
<accession>A0ABW5UUI0</accession>
<dbReference type="CDD" id="cd15491">
    <property type="entry name" value="selB_III"/>
    <property type="match status" value="1"/>
</dbReference>
<dbReference type="Pfam" id="PF21214">
    <property type="entry name" value="WHD_2nd_SelB_bact"/>
    <property type="match status" value="1"/>
</dbReference>
<sequence length="653" mass="69904">MIIGTAGHIDHGKTTLVRALTGVETDRLKEEKARGISIELGYAYAPLPNGDVLGIIDVPGHEKFVHTMAAGAVGIDHALLVVAADDGIMPQTREHLEILQLLGIRQGTVALTKVDRVPRTRIDEVRGQIAALLADTALASSPIFETAAAVADNPDISGIFALRQHLDQQAQAMPARKRDGLFRLAVDRVFTLAGQGTVVTGTVFGGQVAVGDTLLHSASGRAVRVRSIHAQNQSSDTGVAGQRCALNLAGIAREDIERGDWVADARALQATDRIDIALQLLADAAPMQQWTPVHVHLGTRRCTGHVALLQDGPIAPGTAARAQLVLDAPVFAMPGDRLILRNAQATRTIAGGMVLDPYAPARKRRGAERMAYLDAIEQLVAHGDLAPLIAQAPYGTALSQLMRLAGRALHADQLPAHAVLLPMAGDDALVMDAARWQALQAQVLQALTRFHEKSPDEPGVNAARLRRMALPGLQQAAHDALYQGLLDSLLAQRQLAGTGAWLHLPGHSVQLSDAEQALAQKLLPAIAAGRFDPPWVRDLARDHGAGEEVVRQLLRKLSRQGQLFQVVKDLFYAASCMDELAALVAALASGADNAQVEARAFRDATGLGRKRAIQILEFFDRIGYTRRVRDAHLLRPDVQWNPAPAAGSAVRTT</sequence>
<comment type="caution">
    <text evidence="10">The sequence shown here is derived from an EMBL/GenBank/DDBJ whole genome shotgun (WGS) entry which is preliminary data.</text>
</comment>
<dbReference type="PANTHER" id="PTHR43721">
    <property type="entry name" value="ELONGATION FACTOR TU-RELATED"/>
    <property type="match status" value="1"/>
</dbReference>
<evidence type="ECO:0000256" key="8">
    <source>
        <dbReference type="ARBA" id="ARBA00031615"/>
    </source>
</evidence>
<keyword evidence="10" id="KW-0251">Elongation factor</keyword>
<dbReference type="InterPro" id="IPR015190">
    <property type="entry name" value="Elong_fac_SelB-wing-hlx_typ-2"/>
</dbReference>
<dbReference type="PRINTS" id="PR00315">
    <property type="entry name" value="ELONGATNFCT"/>
</dbReference>
<evidence type="ECO:0000256" key="6">
    <source>
        <dbReference type="ARBA" id="ARBA00023134"/>
    </source>
</evidence>
<evidence type="ECO:0000313" key="11">
    <source>
        <dbReference type="Proteomes" id="UP001597463"/>
    </source>
</evidence>
<feature type="domain" description="Tr-type G" evidence="9">
    <location>
        <begin position="1"/>
        <end position="176"/>
    </location>
</feature>
<dbReference type="Pfam" id="PF09106">
    <property type="entry name" value="WHD_2nd_SelB"/>
    <property type="match status" value="1"/>
</dbReference>
<dbReference type="Gene3D" id="3.40.50.300">
    <property type="entry name" value="P-loop containing nucleotide triphosphate hydrolases"/>
    <property type="match status" value="1"/>
</dbReference>
<dbReference type="PANTHER" id="PTHR43721:SF22">
    <property type="entry name" value="ELONGATION FACTOR TU, MITOCHONDRIAL"/>
    <property type="match status" value="1"/>
</dbReference>